<accession>A0ABQ6MAV3</accession>
<dbReference type="Proteomes" id="UP001165060">
    <property type="component" value="Unassembled WGS sequence"/>
</dbReference>
<dbReference type="InterPro" id="IPR015943">
    <property type="entry name" value="WD40/YVTN_repeat-like_dom_sf"/>
</dbReference>
<feature type="region of interest" description="Disordered" evidence="1">
    <location>
        <begin position="1"/>
        <end position="67"/>
    </location>
</feature>
<dbReference type="Pfam" id="PF00400">
    <property type="entry name" value="WD40"/>
    <property type="match status" value="1"/>
</dbReference>
<dbReference type="SUPFAM" id="SSF82171">
    <property type="entry name" value="DPP6 N-terminal domain-like"/>
    <property type="match status" value="1"/>
</dbReference>
<proteinExistence type="predicted"/>
<keyword evidence="3" id="KW-1185">Reference proteome</keyword>
<organism evidence="2 3">
    <name type="scientific">Tetraparma gracilis</name>
    <dbReference type="NCBI Taxonomy" id="2962635"/>
    <lineage>
        <taxon>Eukaryota</taxon>
        <taxon>Sar</taxon>
        <taxon>Stramenopiles</taxon>
        <taxon>Ochrophyta</taxon>
        <taxon>Bolidophyceae</taxon>
        <taxon>Parmales</taxon>
        <taxon>Triparmaceae</taxon>
        <taxon>Tetraparma</taxon>
    </lineage>
</organism>
<evidence type="ECO:0000256" key="1">
    <source>
        <dbReference type="SAM" id="MobiDB-lite"/>
    </source>
</evidence>
<feature type="compositionally biased region" description="Basic and acidic residues" evidence="1">
    <location>
        <begin position="1"/>
        <end position="15"/>
    </location>
</feature>
<dbReference type="Gene3D" id="2.130.10.10">
    <property type="entry name" value="YVTN repeat-like/Quinoprotein amine dehydrogenase"/>
    <property type="match status" value="1"/>
</dbReference>
<dbReference type="InterPro" id="IPR001680">
    <property type="entry name" value="WD40_rpt"/>
</dbReference>
<reference evidence="2 3" key="1">
    <citation type="journal article" date="2023" name="Commun. Biol.">
        <title>Genome analysis of Parmales, the sister group of diatoms, reveals the evolutionary specialization of diatoms from phago-mixotrophs to photoautotrophs.</title>
        <authorList>
            <person name="Ban H."/>
            <person name="Sato S."/>
            <person name="Yoshikawa S."/>
            <person name="Yamada K."/>
            <person name="Nakamura Y."/>
            <person name="Ichinomiya M."/>
            <person name="Sato N."/>
            <person name="Blanc-Mathieu R."/>
            <person name="Endo H."/>
            <person name="Kuwata A."/>
            <person name="Ogata H."/>
        </authorList>
    </citation>
    <scope>NUCLEOTIDE SEQUENCE [LARGE SCALE GENOMIC DNA]</scope>
</reference>
<evidence type="ECO:0000313" key="3">
    <source>
        <dbReference type="Proteomes" id="UP001165060"/>
    </source>
</evidence>
<gene>
    <name evidence="2" type="ORF">TeGR_g13460</name>
</gene>
<protein>
    <submittedName>
        <fullName evidence="2">Uncharacterized protein</fullName>
    </submittedName>
</protein>
<dbReference type="EMBL" id="BRYB01002628">
    <property type="protein sequence ID" value="GMI22872.1"/>
    <property type="molecule type" value="Genomic_DNA"/>
</dbReference>
<evidence type="ECO:0000313" key="2">
    <source>
        <dbReference type="EMBL" id="GMI22872.1"/>
    </source>
</evidence>
<name>A0ABQ6MAV3_9STRA</name>
<sequence>MLWGKKGGDEFRQSDADTAGNSKFRPVLAKSTRAGPQRSKTSFLDSVRGSELKDSAASISNAEDVDADGVADADIAPNVGAQEDKGAAMLRSFQAYDTSITVECNAMCASPDGHMIAGAYTNGSNSLVVYAPYKKSSGPKNKPPERDPRVLVTFNDAEHAAELQRIEDEKKGVVADDGVAKAKPVASDAERGRVVAWSPDGRFLVLGGKGKTEMVEQMKEERTLDASGNEVVKQVPTTVKRQRSSLLVFDMRQVSGVAPAVTEETKKHTTPLIDLSEEGYSIKSLAFSTDGKYLTVSTSSKKVYIYATSVPTGSKLQSKWVPGTTSVKEVLFSRYEPHIFPLEKKGEEATVPSHQIRAVSWDNKSEKLAVACSSKTESATVFVLDMTGEKKPVNTFKS</sequence>
<comment type="caution">
    <text evidence="2">The sequence shown here is derived from an EMBL/GenBank/DDBJ whole genome shotgun (WGS) entry which is preliminary data.</text>
</comment>